<dbReference type="Gramene" id="KQK06200">
    <property type="protein sequence ID" value="KQK06200"/>
    <property type="gene ID" value="BRADI_2g25076v3"/>
</dbReference>
<dbReference type="PANTHER" id="PTHR35163">
    <property type="entry name" value="OS02G0467300 PROTEIN"/>
    <property type="match status" value="1"/>
</dbReference>
<keyword evidence="1" id="KW-1133">Transmembrane helix</keyword>
<accession>A0A0Q3G4G3</accession>
<reference evidence="2 3" key="1">
    <citation type="journal article" date="2010" name="Nature">
        <title>Genome sequencing and analysis of the model grass Brachypodium distachyon.</title>
        <authorList>
            <consortium name="International Brachypodium Initiative"/>
        </authorList>
    </citation>
    <scope>NUCLEOTIDE SEQUENCE [LARGE SCALE GENOMIC DNA]</scope>
    <source>
        <strain evidence="2">Bd21</strain>
        <strain evidence="3">cv. Bd21</strain>
    </source>
</reference>
<name>A0A0Q3G4G3_BRADI</name>
<evidence type="ECO:0000256" key="1">
    <source>
        <dbReference type="SAM" id="Phobius"/>
    </source>
</evidence>
<evidence type="ECO:0008006" key="5">
    <source>
        <dbReference type="Google" id="ProtNLM"/>
    </source>
</evidence>
<evidence type="ECO:0000313" key="4">
    <source>
        <dbReference type="Proteomes" id="UP000008810"/>
    </source>
</evidence>
<dbReference type="AlphaFoldDB" id="A0A0Q3G4G3"/>
<dbReference type="OrthoDB" id="683106at2759"/>
<organism evidence="2">
    <name type="scientific">Brachypodium distachyon</name>
    <name type="common">Purple false brome</name>
    <name type="synonym">Trachynia distachya</name>
    <dbReference type="NCBI Taxonomy" id="15368"/>
    <lineage>
        <taxon>Eukaryota</taxon>
        <taxon>Viridiplantae</taxon>
        <taxon>Streptophyta</taxon>
        <taxon>Embryophyta</taxon>
        <taxon>Tracheophyta</taxon>
        <taxon>Spermatophyta</taxon>
        <taxon>Magnoliopsida</taxon>
        <taxon>Liliopsida</taxon>
        <taxon>Poales</taxon>
        <taxon>Poaceae</taxon>
        <taxon>BOP clade</taxon>
        <taxon>Pooideae</taxon>
        <taxon>Stipodae</taxon>
        <taxon>Brachypodieae</taxon>
        <taxon>Brachypodium</taxon>
    </lineage>
</organism>
<dbReference type="KEGG" id="bdi:106866114"/>
<keyword evidence="1" id="KW-0812">Transmembrane</keyword>
<gene>
    <name evidence="3" type="primary">LOC106866114</name>
    <name evidence="2" type="ORF">BRADI_2g25076v3</name>
</gene>
<dbReference type="PANTHER" id="PTHR35163:SF12">
    <property type="entry name" value="OS05G0134500 PROTEIN"/>
    <property type="match status" value="1"/>
</dbReference>
<dbReference type="Proteomes" id="UP000008810">
    <property type="component" value="Chromosome 2"/>
</dbReference>
<dbReference type="GeneID" id="106866114"/>
<dbReference type="EnsemblPlants" id="KQK06200">
    <property type="protein sequence ID" value="KQK06200"/>
    <property type="gene ID" value="BRADI_2g25076v3"/>
</dbReference>
<reference evidence="2" key="2">
    <citation type="submission" date="2017-06" db="EMBL/GenBank/DDBJ databases">
        <title>WGS assembly of Brachypodium distachyon.</title>
        <authorList>
            <consortium name="The International Brachypodium Initiative"/>
            <person name="Lucas S."/>
            <person name="Harmon-Smith M."/>
            <person name="Lail K."/>
            <person name="Tice H."/>
            <person name="Grimwood J."/>
            <person name="Bruce D."/>
            <person name="Barry K."/>
            <person name="Shu S."/>
            <person name="Lindquist E."/>
            <person name="Wang M."/>
            <person name="Pitluck S."/>
            <person name="Vogel J.P."/>
            <person name="Garvin D.F."/>
            <person name="Mockler T.C."/>
            <person name="Schmutz J."/>
            <person name="Rokhsar D."/>
            <person name="Bevan M.W."/>
        </authorList>
    </citation>
    <scope>NUCLEOTIDE SEQUENCE</scope>
    <source>
        <strain evidence="2">Bd21</strain>
    </source>
</reference>
<reference evidence="3" key="3">
    <citation type="submission" date="2018-08" db="UniProtKB">
        <authorList>
            <consortium name="EnsemblPlants"/>
        </authorList>
    </citation>
    <scope>IDENTIFICATION</scope>
    <source>
        <strain evidence="3">cv. Bd21</strain>
    </source>
</reference>
<feature type="transmembrane region" description="Helical" evidence="1">
    <location>
        <begin position="162"/>
        <end position="186"/>
    </location>
</feature>
<evidence type="ECO:0000313" key="2">
    <source>
        <dbReference type="EMBL" id="KQK06200.1"/>
    </source>
</evidence>
<proteinExistence type="predicted"/>
<protein>
    <recommendedName>
        <fullName evidence="5">Zinc finger GRF-type domain-containing protein</fullName>
    </recommendedName>
</protein>
<dbReference type="RefSeq" id="XP_014754329.1">
    <property type="nucleotide sequence ID" value="XM_014898843.2"/>
</dbReference>
<keyword evidence="1" id="KW-0472">Membrane</keyword>
<sequence>MKSKVADEGTKMTNSSEASSSLSAVQDFGKIPMDVDDIEYCGWEMESVLRCRCGLIPVRRVAFEGCFTGRRFISCCNEDETRCDFISCYDPEWPPTMERALEKLWGMGEAKEKQVHAELNSLMNKMLEDKLTAEKVKLDTQFLKMEAEKEKAFQKLPEMQQWILIALSCNVTLVAVLPYVIALNIIM</sequence>
<evidence type="ECO:0000313" key="3">
    <source>
        <dbReference type="EnsemblPlants" id="KQK06200"/>
    </source>
</evidence>
<keyword evidence="4" id="KW-1185">Reference proteome</keyword>
<dbReference type="EMBL" id="CM000881">
    <property type="protein sequence ID" value="KQK06200.1"/>
    <property type="molecule type" value="Genomic_DNA"/>
</dbReference>